<dbReference type="RefSeq" id="WP_390301417.1">
    <property type="nucleotide sequence ID" value="NZ_JBHRRZ010000001.1"/>
</dbReference>
<dbReference type="InterPro" id="IPR019683">
    <property type="entry name" value="SirA"/>
</dbReference>
<name>A0ABV7A1T4_9BACI</name>
<dbReference type="Gene3D" id="3.30.310.250">
    <property type="entry name" value="Sporulation inhibitor of replication protein SirA"/>
    <property type="match status" value="1"/>
</dbReference>
<proteinExistence type="predicted"/>
<organism evidence="1 2">
    <name type="scientific">Virgibacillus sediminis</name>
    <dbReference type="NCBI Taxonomy" id="202260"/>
    <lineage>
        <taxon>Bacteria</taxon>
        <taxon>Bacillati</taxon>
        <taxon>Bacillota</taxon>
        <taxon>Bacilli</taxon>
        <taxon>Bacillales</taxon>
        <taxon>Bacillaceae</taxon>
        <taxon>Virgibacillus</taxon>
    </lineage>
</organism>
<dbReference type="InterPro" id="IPR038449">
    <property type="entry name" value="SirA_sf"/>
</dbReference>
<dbReference type="EMBL" id="JBHRRZ010000001">
    <property type="protein sequence ID" value="MFC2946893.1"/>
    <property type="molecule type" value="Genomic_DNA"/>
</dbReference>
<protein>
    <submittedName>
        <fullName evidence="1">Sporulation inhibitor of replication protein SirA</fullName>
    </submittedName>
</protein>
<sequence>MYEYSIFWIKEEIANNYFHKSDLLYRFIYEYQRNHRRPDLKDQFNYITNSFSVSNLVTYLKTCRDLGFVGSEKISIRGNMVEIYLNEKYISLQIKEKQLQFVCKTLQDAEDLLFPLLRKFDNKLFVVGNNHRKFGWISPIQQLNVSLSGQVLYSYP</sequence>
<evidence type="ECO:0000313" key="2">
    <source>
        <dbReference type="Proteomes" id="UP001595387"/>
    </source>
</evidence>
<dbReference type="Proteomes" id="UP001595387">
    <property type="component" value="Unassembled WGS sequence"/>
</dbReference>
<dbReference type="Pfam" id="PF10747">
    <property type="entry name" value="SirA"/>
    <property type="match status" value="1"/>
</dbReference>
<comment type="caution">
    <text evidence="1">The sequence shown here is derived from an EMBL/GenBank/DDBJ whole genome shotgun (WGS) entry which is preliminary data.</text>
</comment>
<keyword evidence="2" id="KW-1185">Reference proteome</keyword>
<reference evidence="2" key="1">
    <citation type="journal article" date="2019" name="Int. J. Syst. Evol. Microbiol.">
        <title>The Global Catalogue of Microorganisms (GCM) 10K type strain sequencing project: providing services to taxonomists for standard genome sequencing and annotation.</title>
        <authorList>
            <consortium name="The Broad Institute Genomics Platform"/>
            <consortium name="The Broad Institute Genome Sequencing Center for Infectious Disease"/>
            <person name="Wu L."/>
            <person name="Ma J."/>
        </authorList>
    </citation>
    <scope>NUCLEOTIDE SEQUENCE [LARGE SCALE GENOMIC DNA]</scope>
    <source>
        <strain evidence="2">KCTC 13193</strain>
    </source>
</reference>
<accession>A0ABV7A1T4</accession>
<evidence type="ECO:0000313" key="1">
    <source>
        <dbReference type="EMBL" id="MFC2946893.1"/>
    </source>
</evidence>
<gene>
    <name evidence="1" type="primary">sirA</name>
    <name evidence="1" type="ORF">ACFODW_00745</name>
</gene>